<name>A0A9P6JW09_9AGAR</name>
<dbReference type="EMBL" id="MU157826">
    <property type="protein sequence ID" value="KAF9534439.1"/>
    <property type="molecule type" value="Genomic_DNA"/>
</dbReference>
<keyword evidence="2" id="KW-1185">Reference proteome</keyword>
<dbReference type="AlphaFoldDB" id="A0A9P6JW09"/>
<protein>
    <submittedName>
        <fullName evidence="1">Uncharacterized protein</fullName>
    </submittedName>
</protein>
<dbReference type="Proteomes" id="UP000807306">
    <property type="component" value="Unassembled WGS sequence"/>
</dbReference>
<proteinExistence type="predicted"/>
<reference evidence="1" key="1">
    <citation type="submission" date="2020-11" db="EMBL/GenBank/DDBJ databases">
        <authorList>
            <consortium name="DOE Joint Genome Institute"/>
            <person name="Ahrendt S."/>
            <person name="Riley R."/>
            <person name="Andreopoulos W."/>
            <person name="Labutti K."/>
            <person name="Pangilinan J."/>
            <person name="Ruiz-Duenas F.J."/>
            <person name="Barrasa J.M."/>
            <person name="Sanchez-Garcia M."/>
            <person name="Camarero S."/>
            <person name="Miyauchi S."/>
            <person name="Serrano A."/>
            <person name="Linde D."/>
            <person name="Babiker R."/>
            <person name="Drula E."/>
            <person name="Ayuso-Fernandez I."/>
            <person name="Pacheco R."/>
            <person name="Padilla G."/>
            <person name="Ferreira P."/>
            <person name="Barriuso J."/>
            <person name="Kellner H."/>
            <person name="Castanera R."/>
            <person name="Alfaro M."/>
            <person name="Ramirez L."/>
            <person name="Pisabarro A.G."/>
            <person name="Kuo A."/>
            <person name="Tritt A."/>
            <person name="Lipzen A."/>
            <person name="He G."/>
            <person name="Yan M."/>
            <person name="Ng V."/>
            <person name="Cullen D."/>
            <person name="Martin F."/>
            <person name="Rosso M.-N."/>
            <person name="Henrissat B."/>
            <person name="Hibbett D."/>
            <person name="Martinez A.T."/>
            <person name="Grigoriev I.V."/>
        </authorList>
    </citation>
    <scope>NUCLEOTIDE SEQUENCE</scope>
    <source>
        <strain evidence="1">CBS 506.95</strain>
    </source>
</reference>
<sequence length="99" mass="11741">FKSKHPQYKTHGVTLLKDDIFIVPNFLGGGLPRRDIGDYEYYCLVMFTLFKPWKNGEDLKLQDVLWSDAFKAHPFSEREVQLMNNFNLIYECNDARDDY</sequence>
<feature type="non-terminal residue" evidence="1">
    <location>
        <position position="99"/>
    </location>
</feature>
<gene>
    <name evidence="1" type="ORF">CPB83DRAFT_743738</name>
</gene>
<evidence type="ECO:0000313" key="1">
    <source>
        <dbReference type="EMBL" id="KAF9534439.1"/>
    </source>
</evidence>
<comment type="caution">
    <text evidence="1">The sequence shown here is derived from an EMBL/GenBank/DDBJ whole genome shotgun (WGS) entry which is preliminary data.</text>
</comment>
<accession>A0A9P6JW09</accession>
<feature type="non-terminal residue" evidence="1">
    <location>
        <position position="1"/>
    </location>
</feature>
<organism evidence="1 2">
    <name type="scientific">Crepidotus variabilis</name>
    <dbReference type="NCBI Taxonomy" id="179855"/>
    <lineage>
        <taxon>Eukaryota</taxon>
        <taxon>Fungi</taxon>
        <taxon>Dikarya</taxon>
        <taxon>Basidiomycota</taxon>
        <taxon>Agaricomycotina</taxon>
        <taxon>Agaricomycetes</taxon>
        <taxon>Agaricomycetidae</taxon>
        <taxon>Agaricales</taxon>
        <taxon>Agaricineae</taxon>
        <taxon>Crepidotaceae</taxon>
        <taxon>Crepidotus</taxon>
    </lineage>
</organism>
<dbReference type="OrthoDB" id="3259294at2759"/>
<evidence type="ECO:0000313" key="2">
    <source>
        <dbReference type="Proteomes" id="UP000807306"/>
    </source>
</evidence>